<dbReference type="SUPFAM" id="SSF50998">
    <property type="entry name" value="Quinoprotein alcohol dehydrogenase-like"/>
    <property type="match status" value="1"/>
</dbReference>
<evidence type="ECO:0000256" key="1">
    <source>
        <dbReference type="SAM" id="MobiDB-lite"/>
    </source>
</evidence>
<protein>
    <recommendedName>
        <fullName evidence="4">DUF5050 domain-containing protein</fullName>
    </recommendedName>
</protein>
<dbReference type="EMBL" id="MOXJ01000021">
    <property type="protein sequence ID" value="PDO10018.1"/>
    <property type="molecule type" value="Genomic_DNA"/>
</dbReference>
<feature type="compositionally biased region" description="Low complexity" evidence="1">
    <location>
        <begin position="38"/>
        <end position="60"/>
    </location>
</feature>
<dbReference type="AlphaFoldDB" id="A0A2A6DY65"/>
<comment type="caution">
    <text evidence="2">The sequence shown here is derived from an EMBL/GenBank/DDBJ whole genome shotgun (WGS) entry which is preliminary data.</text>
</comment>
<evidence type="ECO:0008006" key="4">
    <source>
        <dbReference type="Google" id="ProtNLM"/>
    </source>
</evidence>
<organism evidence="2 3">
    <name type="scientific">Candidatus Reconcilbacillus cellulovorans</name>
    <dbReference type="NCBI Taxonomy" id="1906605"/>
    <lineage>
        <taxon>Bacteria</taxon>
        <taxon>Bacillati</taxon>
        <taxon>Bacillota</taxon>
        <taxon>Bacilli</taxon>
        <taxon>Bacillales</taxon>
        <taxon>Paenibacillaceae</taxon>
        <taxon>Candidatus Reconcilbacillus</taxon>
    </lineage>
</organism>
<proteinExistence type="predicted"/>
<gene>
    <name evidence="2" type="ORF">BLM47_09390</name>
</gene>
<dbReference type="InterPro" id="IPR015943">
    <property type="entry name" value="WD40/YVTN_repeat-like_dom_sf"/>
</dbReference>
<accession>A0A2A6DY65</accession>
<dbReference type="Gene3D" id="2.130.10.10">
    <property type="entry name" value="YVTN repeat-like/Quinoprotein amine dehydrogenase"/>
    <property type="match status" value="1"/>
</dbReference>
<evidence type="ECO:0000313" key="3">
    <source>
        <dbReference type="Proteomes" id="UP000243688"/>
    </source>
</evidence>
<reference evidence="2 3" key="1">
    <citation type="submission" date="2016-12" db="EMBL/GenBank/DDBJ databases">
        <title>Candidatus Reconcilibacillus cellulovorans genome.</title>
        <authorList>
            <person name="Kolinko S."/>
            <person name="Wu Y.-W."/>
            <person name="Tachea F."/>
            <person name="Denzel E."/>
            <person name="Hiras J."/>
            <person name="Baecker N."/>
            <person name="Chan L.J."/>
            <person name="Eichorst S.A."/>
            <person name="Frey D."/>
            <person name="Adams P.D."/>
            <person name="Pray T."/>
            <person name="Tanjore D."/>
            <person name="Petzold C.J."/>
            <person name="Gladden J.M."/>
            <person name="Simmons B.A."/>
            <person name="Singer S.W."/>
        </authorList>
    </citation>
    <scope>NUCLEOTIDE SEQUENCE [LARGE SCALE GENOMIC DNA]</scope>
    <source>
        <strain evidence="2">JTherm</strain>
    </source>
</reference>
<sequence>MSSRQRLALAGTLVFVSAAIGFLAVDFFETKPVPTVGPSASAAGPSAAEPSAAANPSPAGTPVSSSIDVNFTDLPVIPVDPITQRIEIQDPRFVDATAAPHYIDDRTIAFAYDVTRSHIVALDRKSRAYEIIYQAPVGVFINSLVGIDRQLFWVEYPRRLQDNMPWQMKTMSLDDRRVRVFRQGVAEDQMLPPVFQVYRDRLTWLDKKIVDHVVVNGAYVYDPSTGKTDEIASAKLDEHDKNRRQGLFYIIQRPVEDGMLIQQSVFERQAQGESLKTYELVHYPYDPGAKPLSIARYTDSNLVDFTADRRWFVLCETGKVKVIDRATGAIRYEFVDTYNGRPLELSFDSPIISGEKLYFRRDMGIIFQLDLDTGKLFKVLDTSELVTKIMNSDGHFGFAILDMAKGRFEFLLIDEHPPTVGS</sequence>
<evidence type="ECO:0000313" key="2">
    <source>
        <dbReference type="EMBL" id="PDO10018.1"/>
    </source>
</evidence>
<name>A0A2A6DY65_9BACL</name>
<feature type="region of interest" description="Disordered" evidence="1">
    <location>
        <begin position="38"/>
        <end position="61"/>
    </location>
</feature>
<dbReference type="InterPro" id="IPR011047">
    <property type="entry name" value="Quinoprotein_ADH-like_sf"/>
</dbReference>
<dbReference type="Proteomes" id="UP000243688">
    <property type="component" value="Unassembled WGS sequence"/>
</dbReference>